<dbReference type="AlphaFoldDB" id="A0AA41HE10"/>
<keyword evidence="3" id="KW-0472">Membrane</keyword>
<keyword evidence="2" id="KW-1003">Cell membrane</keyword>
<reference evidence="5" key="2">
    <citation type="submission" date="2022-03" db="EMBL/GenBank/DDBJ databases">
        <title>Genome Encyclopedia of Bacteria and Archaea VI: Functional Genomics of Type Strains.</title>
        <authorList>
            <person name="Whitman W."/>
        </authorList>
    </citation>
    <scope>NUCLEOTIDE SEQUENCE</scope>
    <source>
        <strain evidence="5">HSC-15S17</strain>
    </source>
</reference>
<evidence type="ECO:0000313" key="4">
    <source>
        <dbReference type="EMBL" id="MBV6324931.1"/>
    </source>
</evidence>
<dbReference type="Pfam" id="PF00375">
    <property type="entry name" value="SDF"/>
    <property type="match status" value="1"/>
</dbReference>
<accession>A0AA41HE10</accession>
<feature type="transmembrane region" description="Helical" evidence="3">
    <location>
        <begin position="348"/>
        <end position="366"/>
    </location>
</feature>
<dbReference type="RefSeq" id="WP_217945830.1">
    <property type="nucleotide sequence ID" value="NZ_JAHTGR010000022.1"/>
</dbReference>
<evidence type="ECO:0000256" key="1">
    <source>
        <dbReference type="ARBA" id="ARBA00004651"/>
    </source>
</evidence>
<evidence type="ECO:0000256" key="2">
    <source>
        <dbReference type="ARBA" id="ARBA00022475"/>
    </source>
</evidence>
<feature type="transmembrane region" description="Helical" evidence="3">
    <location>
        <begin position="91"/>
        <end position="110"/>
    </location>
</feature>
<feature type="transmembrane region" description="Helical" evidence="3">
    <location>
        <begin position="243"/>
        <end position="261"/>
    </location>
</feature>
<keyword evidence="3" id="KW-1133">Transmembrane helix</keyword>
<dbReference type="GO" id="GO:0005886">
    <property type="term" value="C:plasma membrane"/>
    <property type="evidence" value="ECO:0007669"/>
    <property type="project" value="UniProtKB-SubCell"/>
</dbReference>
<feature type="transmembrane region" description="Helical" evidence="3">
    <location>
        <begin position="405"/>
        <end position="426"/>
    </location>
</feature>
<dbReference type="Proteomes" id="UP001162889">
    <property type="component" value="Unassembled WGS sequence"/>
</dbReference>
<evidence type="ECO:0000313" key="5">
    <source>
        <dbReference type="EMBL" id="MCP2012320.1"/>
    </source>
</evidence>
<dbReference type="EMBL" id="JAHTGR010000022">
    <property type="protein sequence ID" value="MBV6324931.1"/>
    <property type="molecule type" value="Genomic_DNA"/>
</dbReference>
<feature type="transmembrane region" description="Helical" evidence="3">
    <location>
        <begin position="372"/>
        <end position="393"/>
    </location>
</feature>
<feature type="transmembrane region" description="Helical" evidence="3">
    <location>
        <begin position="48"/>
        <end position="70"/>
    </location>
</feature>
<evidence type="ECO:0000256" key="3">
    <source>
        <dbReference type="SAM" id="Phobius"/>
    </source>
</evidence>
<keyword evidence="7" id="KW-1185">Reference proteome</keyword>
<evidence type="ECO:0000313" key="6">
    <source>
        <dbReference type="Proteomes" id="UP001155901"/>
    </source>
</evidence>
<feature type="transmembrane region" description="Helical" evidence="3">
    <location>
        <begin position="315"/>
        <end position="336"/>
    </location>
</feature>
<proteinExistence type="predicted"/>
<dbReference type="PANTHER" id="PTHR42865">
    <property type="entry name" value="PROTON/GLUTAMATE-ASPARTATE SYMPORTER"/>
    <property type="match status" value="1"/>
</dbReference>
<dbReference type="Proteomes" id="UP001155901">
    <property type="component" value="Unassembled WGS sequence"/>
</dbReference>
<name>A0AA41HE10_9BURK</name>
<dbReference type="PANTHER" id="PTHR42865:SF7">
    <property type="entry name" value="PROTON_GLUTAMATE-ASPARTATE SYMPORTER"/>
    <property type="match status" value="1"/>
</dbReference>
<feature type="transmembrane region" description="Helical" evidence="3">
    <location>
        <begin position="268"/>
        <end position="295"/>
    </location>
</feature>
<reference evidence="4" key="1">
    <citation type="submission" date="2021-07" db="EMBL/GenBank/DDBJ databases">
        <title>Characterization of violacein-producing bacteria and related species.</title>
        <authorList>
            <person name="Wilson H.S."/>
            <person name="De Leon M.E."/>
        </authorList>
    </citation>
    <scope>NUCLEOTIDE SEQUENCE</scope>
    <source>
        <strain evidence="4">HSC-15S17</strain>
    </source>
</reference>
<keyword evidence="3" id="KW-0812">Transmembrane</keyword>
<dbReference type="InterPro" id="IPR001991">
    <property type="entry name" value="Na-dicarboxylate_symporter"/>
</dbReference>
<comment type="caution">
    <text evidence="4">The sequence shown here is derived from an EMBL/GenBank/DDBJ whole genome shotgun (WGS) entry which is preliminary data.</text>
</comment>
<feature type="transmembrane region" description="Helical" evidence="3">
    <location>
        <begin position="213"/>
        <end position="237"/>
    </location>
</feature>
<protein>
    <submittedName>
        <fullName evidence="4">Dicarboxylate/amino acid:cation symporter</fullName>
    </submittedName>
    <submittedName>
        <fullName evidence="5">Na+/H+-dicarboxylate symporter</fullName>
    </submittedName>
</protein>
<evidence type="ECO:0000313" key="7">
    <source>
        <dbReference type="Proteomes" id="UP001162889"/>
    </source>
</evidence>
<dbReference type="GO" id="GO:0015293">
    <property type="term" value="F:symporter activity"/>
    <property type="evidence" value="ECO:0007669"/>
    <property type="project" value="UniProtKB-KW"/>
</dbReference>
<sequence length="474" mass="49619">MQTLAKPAIFQLKDIFQHPATLLGAMLLGGWIGTLFPGSAALLSALSLLYLSLIQMAALPFVILAVYFGLQRLPSEPGSGVRLARLAAMSLLAMLLCAVVGVLVASAAGAGSGMTAAQTAALGKLAMRSESQFTMALHDSGDGPAPLWDIGTLVPDNFFGVLAYGSLPSVLVGVLCFGAAVSVQDPQRSAQLSGIFEGMYRALESLVNRINGWLPVAAFVLAAAATASAGVEAIVLLGGFLGAFYAAVFAMCAAAIAVLCWKLKKSPWLVLLALREPITVCLFSPVAVAAVPGFIQGMSVKLGFSRGMVELVSPIAPVFIKAGEAMFFAVLAIYLANLYHHGLTAADIAWICALSWTAALWSVGIAGVKSVLLGGFVVASLGLPLEAVLPVFLLIEVLCEGPRNLLSFLISSALIALVADGLYINNEQDSEVWHPSTLKLVFTRKQALSVLFLWLIALFTVFCAGVGYGLRQAF</sequence>
<feature type="transmembrane region" description="Helical" evidence="3">
    <location>
        <begin position="446"/>
        <end position="470"/>
    </location>
</feature>
<comment type="subcellular location">
    <subcellularLocation>
        <location evidence="1">Cell membrane</location>
        <topology evidence="1">Multi-pass membrane protein</topology>
    </subcellularLocation>
</comment>
<gene>
    <name evidence="4" type="ORF">KVP70_28830</name>
    <name evidence="5" type="ORF">L1274_006081</name>
</gene>
<dbReference type="EMBL" id="JALJZU010000017">
    <property type="protein sequence ID" value="MCP2012320.1"/>
    <property type="molecule type" value="Genomic_DNA"/>
</dbReference>
<feature type="transmembrane region" description="Helical" evidence="3">
    <location>
        <begin position="20"/>
        <end position="42"/>
    </location>
</feature>
<organism evidence="4 6">
    <name type="scientific">Duganella violaceipulchra</name>
    <dbReference type="NCBI Taxonomy" id="2849652"/>
    <lineage>
        <taxon>Bacteria</taxon>
        <taxon>Pseudomonadati</taxon>
        <taxon>Pseudomonadota</taxon>
        <taxon>Betaproteobacteria</taxon>
        <taxon>Burkholderiales</taxon>
        <taxon>Oxalobacteraceae</taxon>
        <taxon>Telluria group</taxon>
        <taxon>Duganella</taxon>
    </lineage>
</organism>
<feature type="transmembrane region" description="Helical" evidence="3">
    <location>
        <begin position="161"/>
        <end position="183"/>
    </location>
</feature>